<feature type="region of interest" description="Disordered" evidence="1">
    <location>
        <begin position="20"/>
        <end position="49"/>
    </location>
</feature>
<dbReference type="EMBL" id="CAJOAY010022896">
    <property type="protein sequence ID" value="CAF4361623.1"/>
    <property type="molecule type" value="Genomic_DNA"/>
</dbReference>
<dbReference type="Proteomes" id="UP000663881">
    <property type="component" value="Unassembled WGS sequence"/>
</dbReference>
<accession>A0A820LSW9</accession>
<evidence type="ECO:0000313" key="2">
    <source>
        <dbReference type="EMBL" id="CAF4361623.1"/>
    </source>
</evidence>
<comment type="caution">
    <text evidence="2">The sequence shown here is derived from an EMBL/GenBank/DDBJ whole genome shotgun (WGS) entry which is preliminary data.</text>
</comment>
<gene>
    <name evidence="2" type="ORF">OKA104_LOCUS49357</name>
</gene>
<reference evidence="2" key="1">
    <citation type="submission" date="2021-02" db="EMBL/GenBank/DDBJ databases">
        <authorList>
            <person name="Nowell W R."/>
        </authorList>
    </citation>
    <scope>NUCLEOTIDE SEQUENCE</scope>
</reference>
<feature type="compositionally biased region" description="Polar residues" evidence="1">
    <location>
        <begin position="20"/>
        <end position="37"/>
    </location>
</feature>
<proteinExistence type="predicted"/>
<organism evidence="2 3">
    <name type="scientific">Adineta steineri</name>
    <dbReference type="NCBI Taxonomy" id="433720"/>
    <lineage>
        <taxon>Eukaryota</taxon>
        <taxon>Metazoa</taxon>
        <taxon>Spiralia</taxon>
        <taxon>Gnathifera</taxon>
        <taxon>Rotifera</taxon>
        <taxon>Eurotatoria</taxon>
        <taxon>Bdelloidea</taxon>
        <taxon>Adinetida</taxon>
        <taxon>Adinetidae</taxon>
        <taxon>Adineta</taxon>
    </lineage>
</organism>
<dbReference type="AlphaFoldDB" id="A0A820LSW9"/>
<sequence>AASSTRKSISIIIINQTIKGPSSAHQSHLQEPISQLPSPYASIGPWAPP</sequence>
<evidence type="ECO:0000313" key="3">
    <source>
        <dbReference type="Proteomes" id="UP000663881"/>
    </source>
</evidence>
<name>A0A820LSW9_9BILA</name>
<protein>
    <submittedName>
        <fullName evidence="2">Uncharacterized protein</fullName>
    </submittedName>
</protein>
<evidence type="ECO:0000256" key="1">
    <source>
        <dbReference type="SAM" id="MobiDB-lite"/>
    </source>
</evidence>
<feature type="non-terminal residue" evidence="2">
    <location>
        <position position="1"/>
    </location>
</feature>